<evidence type="ECO:0000256" key="10">
    <source>
        <dbReference type="ARBA" id="ARBA00022825"/>
    </source>
</evidence>
<keyword evidence="13" id="KW-0865">Zymogen</keyword>
<dbReference type="PROSITE" id="PS51695">
    <property type="entry name" value="SEDOLISIN"/>
    <property type="match status" value="1"/>
</dbReference>
<feature type="active site" description="Charge relay system" evidence="15">
    <location>
        <position position="315"/>
    </location>
</feature>
<sequence length="629" mass="67796">MHYYGLLATVLGLAVTVHAGPSVILEQTNGIPPGWSFQGNASASDTVTLFVALKEPGIEELKAKLHHRQNANHPSFGQHLSRDEVLQHRRPHDATARAVGSWLKSRGICDFHNQGGLISFNVSASTVKSLFQADLGYYAYSGSNSEAVLRALSYTIPSWLREYIDFVHPITNFMPPRERRGHCRRPRPKPWPWRPKPTPKPSSWTLIPTKTAISHPSSTRVPTHGELFPNLPCFAAAVPDCIKKLYNITYSPPSRAPSPVRFGIAGFLEQWILHSDVDLFLDVMAPLLPPAYNFTVEFINNATNPQDSPSNAGIEASLDVQYAMGLAHPSHITYYITGGRGTKLDALTGIPLSDSESDNEPFLEFLDHLLAKPDSDIPHVLSISYADDETTVPRAYALRVCDQFAALAARGVSVLVATGDGGAAGTGKTQCFSRETRAKRYVPTFPASCPYVTAVGATENVAPPVTGAAFSAGGFSDFFGRPAWQEEVVGGVVEELNRKNDTVRLGLFNHAGRAVPDVSAIGSGFQIVMGGENGQVYGTSASAPVVAAMVALVNDARMRAGKPSLGWLNPLLYSEKVRGVLRDVTVGESIGCRFPDGTRADGWVAGEGWDAVTGLGVVSDFADFLAAFV</sequence>
<dbReference type="GO" id="GO:0004252">
    <property type="term" value="F:serine-type endopeptidase activity"/>
    <property type="evidence" value="ECO:0007669"/>
    <property type="project" value="UniProtKB-UniRule"/>
</dbReference>
<dbReference type="Pfam" id="PF09286">
    <property type="entry name" value="Pro-kuma_activ"/>
    <property type="match status" value="1"/>
</dbReference>
<dbReference type="SUPFAM" id="SSF54897">
    <property type="entry name" value="Protease propeptides/inhibitors"/>
    <property type="match status" value="1"/>
</dbReference>
<comment type="function">
    <text evidence="2">Secreted tripeptidyl-peptidase which degrades proteins at acidic pHs and is involved in virulence.</text>
</comment>
<evidence type="ECO:0000256" key="1">
    <source>
        <dbReference type="ARBA" id="ARBA00001910"/>
    </source>
</evidence>
<feature type="active site" description="Charge relay system" evidence="15">
    <location>
        <position position="319"/>
    </location>
</feature>
<dbReference type="FunFam" id="3.40.50.200:FF:000015">
    <property type="entry name" value="Tripeptidyl peptidase A"/>
    <property type="match status" value="1"/>
</dbReference>
<dbReference type="SUPFAM" id="SSF52743">
    <property type="entry name" value="Subtilisin-like"/>
    <property type="match status" value="1"/>
</dbReference>
<feature type="binding site" evidence="15">
    <location>
        <position position="584"/>
    </location>
    <ligand>
        <name>Ca(2+)</name>
        <dbReference type="ChEBI" id="CHEBI:29108"/>
    </ligand>
</feature>
<evidence type="ECO:0000256" key="16">
    <source>
        <dbReference type="SAM" id="SignalP"/>
    </source>
</evidence>
<dbReference type="SMART" id="SM00944">
    <property type="entry name" value="Pro-kuma_activ"/>
    <property type="match status" value="1"/>
</dbReference>
<feature type="binding site" evidence="15">
    <location>
        <position position="583"/>
    </location>
    <ligand>
        <name>Ca(2+)</name>
        <dbReference type="ChEBI" id="CHEBI:29108"/>
    </ligand>
</feature>
<dbReference type="EMBL" id="MU863666">
    <property type="protein sequence ID" value="KAK4097863.1"/>
    <property type="molecule type" value="Genomic_DNA"/>
</dbReference>
<evidence type="ECO:0000256" key="13">
    <source>
        <dbReference type="ARBA" id="ARBA00023145"/>
    </source>
</evidence>
<dbReference type="PANTHER" id="PTHR14218:SF15">
    <property type="entry name" value="TRIPEPTIDYL-PEPTIDASE 1"/>
    <property type="match status" value="1"/>
</dbReference>
<comment type="subcellular location">
    <subcellularLocation>
        <location evidence="3">Secreted</location>
        <location evidence="3">Extracellular space</location>
    </subcellularLocation>
</comment>
<evidence type="ECO:0000256" key="2">
    <source>
        <dbReference type="ARBA" id="ARBA00002451"/>
    </source>
</evidence>
<organism evidence="18 19">
    <name type="scientific">Parathielavia hyrcaniae</name>
    <dbReference type="NCBI Taxonomy" id="113614"/>
    <lineage>
        <taxon>Eukaryota</taxon>
        <taxon>Fungi</taxon>
        <taxon>Dikarya</taxon>
        <taxon>Ascomycota</taxon>
        <taxon>Pezizomycotina</taxon>
        <taxon>Sordariomycetes</taxon>
        <taxon>Sordariomycetidae</taxon>
        <taxon>Sordariales</taxon>
        <taxon>Chaetomiaceae</taxon>
        <taxon>Parathielavia</taxon>
    </lineage>
</organism>
<keyword evidence="5" id="KW-0964">Secreted</keyword>
<dbReference type="GO" id="GO:0006508">
    <property type="term" value="P:proteolysis"/>
    <property type="evidence" value="ECO:0007669"/>
    <property type="project" value="UniProtKB-KW"/>
</dbReference>
<accession>A0AAN6PU84</accession>
<dbReference type="EC" id="3.4.14.10" evidence="4"/>
<feature type="binding site" evidence="15">
    <location>
        <position position="608"/>
    </location>
    <ligand>
        <name>Ca(2+)</name>
        <dbReference type="ChEBI" id="CHEBI:29108"/>
    </ligand>
</feature>
<comment type="cofactor">
    <cofactor evidence="15">
        <name>Ca(2+)</name>
        <dbReference type="ChEBI" id="CHEBI:29108"/>
    </cofactor>
    <text evidence="15">Binds 1 Ca(2+) ion per subunit.</text>
</comment>
<keyword evidence="8 16" id="KW-0732">Signal</keyword>
<feature type="chain" id="PRO_5042844417" description="tripeptidyl-peptidase II" evidence="16">
    <location>
        <begin position="20"/>
        <end position="629"/>
    </location>
</feature>
<proteinExistence type="predicted"/>
<dbReference type="Proteomes" id="UP001305647">
    <property type="component" value="Unassembled WGS sequence"/>
</dbReference>
<reference evidence="18" key="2">
    <citation type="submission" date="2023-05" db="EMBL/GenBank/DDBJ databases">
        <authorList>
            <consortium name="Lawrence Berkeley National Laboratory"/>
            <person name="Steindorff A."/>
            <person name="Hensen N."/>
            <person name="Bonometti L."/>
            <person name="Westerberg I."/>
            <person name="Brannstrom I.O."/>
            <person name="Guillou S."/>
            <person name="Cros-Aarteil S."/>
            <person name="Calhoun S."/>
            <person name="Haridas S."/>
            <person name="Kuo A."/>
            <person name="Mondo S."/>
            <person name="Pangilinan J."/>
            <person name="Riley R."/>
            <person name="Labutti K."/>
            <person name="Andreopoulos B."/>
            <person name="Lipzen A."/>
            <person name="Chen C."/>
            <person name="Yanf M."/>
            <person name="Daum C."/>
            <person name="Ng V."/>
            <person name="Clum A."/>
            <person name="Ohm R."/>
            <person name="Martin F."/>
            <person name="Silar P."/>
            <person name="Natvig D."/>
            <person name="Lalanne C."/>
            <person name="Gautier V."/>
            <person name="Ament-Velasquez S.L."/>
            <person name="Kruys A."/>
            <person name="Hutchinson M.I."/>
            <person name="Powell A.J."/>
            <person name="Barry K."/>
            <person name="Miller A.N."/>
            <person name="Grigoriev I.V."/>
            <person name="Debuchy R."/>
            <person name="Gladieux P."/>
            <person name="Thoren M.H."/>
            <person name="Johannesson H."/>
        </authorList>
    </citation>
    <scope>NUCLEOTIDE SEQUENCE</scope>
    <source>
        <strain evidence="18">CBS 757.83</strain>
    </source>
</reference>
<comment type="caution">
    <text evidence="18">The sequence shown here is derived from an EMBL/GenBank/DDBJ whole genome shotgun (WGS) entry which is preliminary data.</text>
</comment>
<evidence type="ECO:0000256" key="7">
    <source>
        <dbReference type="ARBA" id="ARBA00022723"/>
    </source>
</evidence>
<evidence type="ECO:0000256" key="15">
    <source>
        <dbReference type="PROSITE-ProRule" id="PRU01032"/>
    </source>
</evidence>
<dbReference type="InterPro" id="IPR015366">
    <property type="entry name" value="S53_propep"/>
</dbReference>
<dbReference type="Gene3D" id="3.40.50.200">
    <property type="entry name" value="Peptidase S8/S53 domain"/>
    <property type="match status" value="1"/>
</dbReference>
<evidence type="ECO:0000256" key="12">
    <source>
        <dbReference type="ARBA" id="ARBA00023026"/>
    </source>
</evidence>
<feature type="signal peptide" evidence="16">
    <location>
        <begin position="1"/>
        <end position="19"/>
    </location>
</feature>
<dbReference type="InterPro" id="IPR000209">
    <property type="entry name" value="Peptidase_S8/S53_dom"/>
</dbReference>
<keyword evidence="19" id="KW-1185">Reference proteome</keyword>
<keyword evidence="10 15" id="KW-0720">Serine protease</keyword>
<evidence type="ECO:0000256" key="3">
    <source>
        <dbReference type="ARBA" id="ARBA00004239"/>
    </source>
</evidence>
<evidence type="ECO:0000313" key="19">
    <source>
        <dbReference type="Proteomes" id="UP001305647"/>
    </source>
</evidence>
<dbReference type="AlphaFoldDB" id="A0AAN6PU84"/>
<dbReference type="PROSITE" id="PS00138">
    <property type="entry name" value="SUBTILASE_SER"/>
    <property type="match status" value="1"/>
</dbReference>
<evidence type="ECO:0000256" key="8">
    <source>
        <dbReference type="ARBA" id="ARBA00022729"/>
    </source>
</evidence>
<name>A0AAN6PU84_9PEZI</name>
<protein>
    <recommendedName>
        <fullName evidence="4">tripeptidyl-peptidase II</fullName>
        <ecNumber evidence="4">3.4.14.10</ecNumber>
    </recommendedName>
</protein>
<feature type="domain" description="Peptidase S53" evidence="17">
    <location>
        <begin position="236"/>
        <end position="629"/>
    </location>
</feature>
<dbReference type="PANTHER" id="PTHR14218">
    <property type="entry name" value="PROTEASE S8 TRIPEPTIDYL PEPTIDASE I CLN2"/>
    <property type="match status" value="1"/>
</dbReference>
<evidence type="ECO:0000256" key="5">
    <source>
        <dbReference type="ARBA" id="ARBA00022525"/>
    </source>
</evidence>
<dbReference type="GO" id="GO:0046872">
    <property type="term" value="F:metal ion binding"/>
    <property type="evidence" value="ECO:0007669"/>
    <property type="project" value="UniProtKB-UniRule"/>
</dbReference>
<feature type="binding site" evidence="15">
    <location>
        <position position="610"/>
    </location>
    <ligand>
        <name>Ca(2+)</name>
        <dbReference type="ChEBI" id="CHEBI:29108"/>
    </ligand>
</feature>
<keyword evidence="12" id="KW-0843">Virulence</keyword>
<keyword evidence="6 15" id="KW-0645">Protease</keyword>
<keyword evidence="14" id="KW-0325">Glycoprotein</keyword>
<evidence type="ECO:0000256" key="6">
    <source>
        <dbReference type="ARBA" id="ARBA00022670"/>
    </source>
</evidence>
<evidence type="ECO:0000256" key="4">
    <source>
        <dbReference type="ARBA" id="ARBA00012462"/>
    </source>
</evidence>
<dbReference type="CDD" id="cd11377">
    <property type="entry name" value="Pro-peptidase_S53"/>
    <property type="match status" value="1"/>
</dbReference>
<gene>
    <name evidence="18" type="ORF">N658DRAFT_499952</name>
</gene>
<evidence type="ECO:0000256" key="9">
    <source>
        <dbReference type="ARBA" id="ARBA00022801"/>
    </source>
</evidence>
<evidence type="ECO:0000313" key="18">
    <source>
        <dbReference type="EMBL" id="KAK4097863.1"/>
    </source>
</evidence>
<reference evidence="18" key="1">
    <citation type="journal article" date="2023" name="Mol. Phylogenet. Evol.">
        <title>Genome-scale phylogeny and comparative genomics of the fungal order Sordariales.</title>
        <authorList>
            <person name="Hensen N."/>
            <person name="Bonometti L."/>
            <person name="Westerberg I."/>
            <person name="Brannstrom I.O."/>
            <person name="Guillou S."/>
            <person name="Cros-Aarteil S."/>
            <person name="Calhoun S."/>
            <person name="Haridas S."/>
            <person name="Kuo A."/>
            <person name="Mondo S."/>
            <person name="Pangilinan J."/>
            <person name="Riley R."/>
            <person name="LaButti K."/>
            <person name="Andreopoulos B."/>
            <person name="Lipzen A."/>
            <person name="Chen C."/>
            <person name="Yan M."/>
            <person name="Daum C."/>
            <person name="Ng V."/>
            <person name="Clum A."/>
            <person name="Steindorff A."/>
            <person name="Ohm R.A."/>
            <person name="Martin F."/>
            <person name="Silar P."/>
            <person name="Natvig D.O."/>
            <person name="Lalanne C."/>
            <person name="Gautier V."/>
            <person name="Ament-Velasquez S.L."/>
            <person name="Kruys A."/>
            <person name="Hutchinson M.I."/>
            <person name="Powell A.J."/>
            <person name="Barry K."/>
            <person name="Miller A.N."/>
            <person name="Grigoriev I.V."/>
            <person name="Debuchy R."/>
            <person name="Gladieux P."/>
            <person name="Hiltunen Thoren M."/>
            <person name="Johannesson H."/>
        </authorList>
    </citation>
    <scope>NUCLEOTIDE SEQUENCE</scope>
    <source>
        <strain evidence="18">CBS 757.83</strain>
    </source>
</reference>
<dbReference type="InterPro" id="IPR036852">
    <property type="entry name" value="Peptidase_S8/S53_dom_sf"/>
</dbReference>
<keyword evidence="7 15" id="KW-0479">Metal-binding</keyword>
<comment type="catalytic activity">
    <reaction evidence="1">
        <text>Release of an N-terminal tripeptide from a polypeptide.</text>
        <dbReference type="EC" id="3.4.14.10"/>
    </reaction>
</comment>
<dbReference type="Pfam" id="PF00082">
    <property type="entry name" value="Peptidase_S8"/>
    <property type="match status" value="1"/>
</dbReference>
<keyword evidence="9 15" id="KW-0378">Hydrolase</keyword>
<dbReference type="InterPro" id="IPR030400">
    <property type="entry name" value="Sedolisin_dom"/>
</dbReference>
<dbReference type="CDD" id="cd04056">
    <property type="entry name" value="Peptidases_S53"/>
    <property type="match status" value="1"/>
</dbReference>
<dbReference type="InterPro" id="IPR050819">
    <property type="entry name" value="Tripeptidyl-peptidase_I"/>
</dbReference>
<evidence type="ECO:0000256" key="14">
    <source>
        <dbReference type="ARBA" id="ARBA00023180"/>
    </source>
</evidence>
<keyword evidence="11 15" id="KW-0106">Calcium</keyword>
<feature type="active site" description="Charge relay system" evidence="15">
    <location>
        <position position="540"/>
    </location>
</feature>
<dbReference type="GO" id="GO:0005576">
    <property type="term" value="C:extracellular region"/>
    <property type="evidence" value="ECO:0007669"/>
    <property type="project" value="UniProtKB-SubCell"/>
</dbReference>
<evidence type="ECO:0000256" key="11">
    <source>
        <dbReference type="ARBA" id="ARBA00022837"/>
    </source>
</evidence>
<dbReference type="GO" id="GO:0008240">
    <property type="term" value="F:tripeptidyl-peptidase activity"/>
    <property type="evidence" value="ECO:0007669"/>
    <property type="project" value="UniProtKB-EC"/>
</dbReference>
<evidence type="ECO:0000259" key="17">
    <source>
        <dbReference type="PROSITE" id="PS51695"/>
    </source>
</evidence>
<dbReference type="InterPro" id="IPR023828">
    <property type="entry name" value="Peptidase_S8_Ser-AS"/>
</dbReference>